<evidence type="ECO:0000256" key="6">
    <source>
        <dbReference type="ARBA" id="ARBA00023136"/>
    </source>
</evidence>
<reference evidence="8" key="1">
    <citation type="submission" date="2020-10" db="EMBL/GenBank/DDBJ databases">
        <authorList>
            <person name="Castelo-Branco R."/>
            <person name="Eusebio N."/>
            <person name="Adriana R."/>
            <person name="Vieira A."/>
            <person name="Brugerolle De Fraissinette N."/>
            <person name="Rezende De Castro R."/>
            <person name="Schneider M.P."/>
            <person name="Vasconcelos V."/>
            <person name="Leao P.N."/>
        </authorList>
    </citation>
    <scope>NUCLEOTIDE SEQUENCE</scope>
    <source>
        <strain evidence="8">LEGE 07157</strain>
    </source>
</reference>
<dbReference type="GO" id="GO:0005886">
    <property type="term" value="C:plasma membrane"/>
    <property type="evidence" value="ECO:0007669"/>
    <property type="project" value="UniProtKB-SubCell"/>
</dbReference>
<evidence type="ECO:0000313" key="9">
    <source>
        <dbReference type="Proteomes" id="UP000654482"/>
    </source>
</evidence>
<evidence type="ECO:0000313" key="8">
    <source>
        <dbReference type="EMBL" id="MBE9116464.1"/>
    </source>
</evidence>
<name>A0A8J7J2N7_9CYAN</name>
<evidence type="ECO:0000256" key="5">
    <source>
        <dbReference type="ARBA" id="ARBA00022989"/>
    </source>
</evidence>
<dbReference type="PANTHER" id="PTHR33452:SF1">
    <property type="entry name" value="INNER MEMBRANE PROTEIN YPHA-RELATED"/>
    <property type="match status" value="1"/>
</dbReference>
<evidence type="ECO:0000256" key="7">
    <source>
        <dbReference type="SAM" id="Phobius"/>
    </source>
</evidence>
<feature type="transmembrane region" description="Helical" evidence="7">
    <location>
        <begin position="6"/>
        <end position="27"/>
    </location>
</feature>
<gene>
    <name evidence="8" type="ORF">IQ249_11190</name>
</gene>
<evidence type="ECO:0000256" key="1">
    <source>
        <dbReference type="ARBA" id="ARBA00004651"/>
    </source>
</evidence>
<evidence type="ECO:0000256" key="3">
    <source>
        <dbReference type="ARBA" id="ARBA00022475"/>
    </source>
</evidence>
<keyword evidence="9" id="KW-1185">Reference proteome</keyword>
<dbReference type="Pfam" id="PF07681">
    <property type="entry name" value="DoxX"/>
    <property type="match status" value="1"/>
</dbReference>
<keyword evidence="3" id="KW-1003">Cell membrane</keyword>
<organism evidence="8 9">
    <name type="scientific">Lusitaniella coriacea LEGE 07157</name>
    <dbReference type="NCBI Taxonomy" id="945747"/>
    <lineage>
        <taxon>Bacteria</taxon>
        <taxon>Bacillati</taxon>
        <taxon>Cyanobacteriota</taxon>
        <taxon>Cyanophyceae</taxon>
        <taxon>Spirulinales</taxon>
        <taxon>Lusitaniellaceae</taxon>
        <taxon>Lusitaniella</taxon>
    </lineage>
</organism>
<keyword evidence="6 7" id="KW-0472">Membrane</keyword>
<dbReference type="InterPro" id="IPR051907">
    <property type="entry name" value="DoxX-like_oxidoreductase"/>
</dbReference>
<comment type="subcellular location">
    <subcellularLocation>
        <location evidence="1">Cell membrane</location>
        <topology evidence="1">Multi-pass membrane protein</topology>
    </subcellularLocation>
</comment>
<dbReference type="EMBL" id="JADEWZ010000014">
    <property type="protein sequence ID" value="MBE9116464.1"/>
    <property type="molecule type" value="Genomic_DNA"/>
</dbReference>
<keyword evidence="4 7" id="KW-0812">Transmembrane</keyword>
<dbReference type="InterPro" id="IPR032808">
    <property type="entry name" value="DoxX"/>
</dbReference>
<protein>
    <submittedName>
        <fullName evidence="8">DoxX family protein</fullName>
    </submittedName>
</protein>
<evidence type="ECO:0000256" key="2">
    <source>
        <dbReference type="ARBA" id="ARBA00006679"/>
    </source>
</evidence>
<dbReference type="Proteomes" id="UP000654482">
    <property type="component" value="Unassembled WGS sequence"/>
</dbReference>
<dbReference type="RefSeq" id="WP_194029556.1">
    <property type="nucleotide sequence ID" value="NZ_JADEWZ010000014.1"/>
</dbReference>
<feature type="transmembrane region" description="Helical" evidence="7">
    <location>
        <begin position="96"/>
        <end position="114"/>
    </location>
</feature>
<dbReference type="AlphaFoldDB" id="A0A8J7J2N7"/>
<keyword evidence="5 7" id="KW-1133">Transmembrane helix</keyword>
<dbReference type="PANTHER" id="PTHR33452">
    <property type="entry name" value="OXIDOREDUCTASE CATD-RELATED"/>
    <property type="match status" value="1"/>
</dbReference>
<comment type="similarity">
    <text evidence="2">Belongs to the DoxX family.</text>
</comment>
<comment type="caution">
    <text evidence="8">The sequence shown here is derived from an EMBL/GenBank/DDBJ whole genome shotgun (WGS) entry which is preliminary data.</text>
</comment>
<proteinExistence type="inferred from homology"/>
<sequence length="127" mass="13952">MKYIPLVARTFIAILFLYAGINHIFGFAETQTMMANKGLPLATLLLGGTIVFQLVGAILLILGYQTKWSAILLILFLIPASFVFHSPFDPAERIQFLKNLALIGALLTIFYHGAGPVSLDARQSEID</sequence>
<feature type="transmembrane region" description="Helical" evidence="7">
    <location>
        <begin position="68"/>
        <end position="84"/>
    </location>
</feature>
<accession>A0A8J7J2N7</accession>
<evidence type="ECO:0000256" key="4">
    <source>
        <dbReference type="ARBA" id="ARBA00022692"/>
    </source>
</evidence>
<feature type="transmembrane region" description="Helical" evidence="7">
    <location>
        <begin position="39"/>
        <end position="62"/>
    </location>
</feature>